<dbReference type="PANTHER" id="PTHR33542:SF3">
    <property type="entry name" value="SIROHYDROCHLORIN FERROCHELATASE, CHLOROPLASTIC"/>
    <property type="match status" value="1"/>
</dbReference>
<dbReference type="InterPro" id="IPR050963">
    <property type="entry name" value="Sirohydro_Cobaltochel/CbiX"/>
</dbReference>
<dbReference type="Gene3D" id="3.40.50.1400">
    <property type="match status" value="2"/>
</dbReference>
<keyword evidence="1" id="KW-0479">Metal-binding</keyword>
<dbReference type="SUPFAM" id="SSF53800">
    <property type="entry name" value="Chelatase"/>
    <property type="match status" value="1"/>
</dbReference>
<dbReference type="Proteomes" id="UP001174196">
    <property type="component" value="Unassembled WGS sequence"/>
</dbReference>
<dbReference type="CDD" id="cd03416">
    <property type="entry name" value="CbiX_SirB_N"/>
    <property type="match status" value="1"/>
</dbReference>
<keyword evidence="2" id="KW-0456">Lyase</keyword>
<reference evidence="4" key="1">
    <citation type="submission" date="2022-08" db="EMBL/GenBank/DDBJ databases">
        <title>Polycladomyces zharkentsis sp. nov., a novel thermophilic CMC and starch-degrading bacterium isolated from a geothermal spring in Kazakhstan.</title>
        <authorList>
            <person name="Mashzhan A."/>
            <person name="Kistaubaeva A."/>
            <person name="Javier-Lopez R."/>
            <person name="Birkeland N.-K."/>
        </authorList>
    </citation>
    <scope>NUCLEOTIDE SEQUENCE</scope>
    <source>
        <strain evidence="4">KSR 13</strain>
    </source>
</reference>
<organism evidence="4 5">
    <name type="scientific">Polycladomyces subterraneus</name>
    <dbReference type="NCBI Taxonomy" id="1016997"/>
    <lineage>
        <taxon>Bacteria</taxon>
        <taxon>Bacillati</taxon>
        <taxon>Bacillota</taxon>
        <taxon>Bacilli</taxon>
        <taxon>Bacillales</taxon>
        <taxon>Thermoactinomycetaceae</taxon>
        <taxon>Polycladomyces</taxon>
    </lineage>
</organism>
<sequence>MEACLFVGHGSRDPEGNAQLLDFTSRVGRLLSLPIVETCFLELAEPGIPEGIHRCVEKGSKRIAVVPIMLLFAGHAKVHIPLAIREAARRYSDVTFTYGRPVGVDKSVVSILERRIRSVTDLPEDRNESDTAVLIVGRGSSDAEANSDLFKIARLLWERLPVRWVETAFVGVTDPGWEEGVERCVRLGAQNIIILPYLLFTGVLIKRMNGRLDDLRDRYAGVQLSMTDYLGLDDGLVGVMVNRLWEAAGGRGLDWEKLASAAEAAGHLPHHHHHDHHHHDHHHHETVVDQPS</sequence>
<comment type="caution">
    <text evidence="4">The sequence shown here is derived from an EMBL/GenBank/DDBJ whole genome shotgun (WGS) entry which is preliminary data.</text>
</comment>
<feature type="compositionally biased region" description="Basic and acidic residues" evidence="3">
    <location>
        <begin position="283"/>
        <end position="292"/>
    </location>
</feature>
<accession>A0ABT8IP30</accession>
<dbReference type="CDD" id="cd03414">
    <property type="entry name" value="CbiX_SirB_C"/>
    <property type="match status" value="1"/>
</dbReference>
<evidence type="ECO:0000256" key="1">
    <source>
        <dbReference type="ARBA" id="ARBA00022723"/>
    </source>
</evidence>
<protein>
    <submittedName>
        <fullName evidence="4">Sirohydrochlorin chelatase</fullName>
    </submittedName>
</protein>
<dbReference type="PANTHER" id="PTHR33542">
    <property type="entry name" value="SIROHYDROCHLORIN FERROCHELATASE, CHLOROPLASTIC"/>
    <property type="match status" value="1"/>
</dbReference>
<dbReference type="EMBL" id="JANRHH010000041">
    <property type="protein sequence ID" value="MDN4594560.1"/>
    <property type="molecule type" value="Genomic_DNA"/>
</dbReference>
<keyword evidence="5" id="KW-1185">Reference proteome</keyword>
<dbReference type="Pfam" id="PF01903">
    <property type="entry name" value="CbiX"/>
    <property type="match status" value="2"/>
</dbReference>
<dbReference type="InterPro" id="IPR002762">
    <property type="entry name" value="CbiX-like"/>
</dbReference>
<evidence type="ECO:0000313" key="4">
    <source>
        <dbReference type="EMBL" id="MDN4594560.1"/>
    </source>
</evidence>
<name>A0ABT8IP30_9BACL</name>
<feature type="region of interest" description="Disordered" evidence="3">
    <location>
        <begin position="268"/>
        <end position="292"/>
    </location>
</feature>
<feature type="compositionally biased region" description="Basic residues" evidence="3">
    <location>
        <begin position="268"/>
        <end position="282"/>
    </location>
</feature>
<dbReference type="RefSeq" id="WP_301239299.1">
    <property type="nucleotide sequence ID" value="NZ_JANRHH010000041.1"/>
</dbReference>
<evidence type="ECO:0000256" key="2">
    <source>
        <dbReference type="ARBA" id="ARBA00023239"/>
    </source>
</evidence>
<evidence type="ECO:0000256" key="3">
    <source>
        <dbReference type="SAM" id="MobiDB-lite"/>
    </source>
</evidence>
<gene>
    <name evidence="4" type="ORF">NWF35_11760</name>
</gene>
<evidence type="ECO:0000313" key="5">
    <source>
        <dbReference type="Proteomes" id="UP001174196"/>
    </source>
</evidence>
<proteinExistence type="predicted"/>